<dbReference type="SUPFAM" id="SSF101478">
    <property type="entry name" value="ADP-ribosylglycohydrolase"/>
    <property type="match status" value="1"/>
</dbReference>
<dbReference type="AlphaFoldDB" id="A9GMS7"/>
<reference evidence="2 3" key="1">
    <citation type="journal article" date="2007" name="Nat. Biotechnol.">
        <title>Complete genome sequence of the myxobacterium Sorangium cellulosum.</title>
        <authorList>
            <person name="Schneiker S."/>
            <person name="Perlova O."/>
            <person name="Kaiser O."/>
            <person name="Gerth K."/>
            <person name="Alici A."/>
            <person name="Altmeyer M.O."/>
            <person name="Bartels D."/>
            <person name="Bekel T."/>
            <person name="Beyer S."/>
            <person name="Bode E."/>
            <person name="Bode H.B."/>
            <person name="Bolten C.J."/>
            <person name="Choudhuri J.V."/>
            <person name="Doss S."/>
            <person name="Elnakady Y.A."/>
            <person name="Frank B."/>
            <person name="Gaigalat L."/>
            <person name="Goesmann A."/>
            <person name="Groeger C."/>
            <person name="Gross F."/>
            <person name="Jelsbak L."/>
            <person name="Jelsbak L."/>
            <person name="Kalinowski J."/>
            <person name="Kegler C."/>
            <person name="Knauber T."/>
            <person name="Konietzny S."/>
            <person name="Kopp M."/>
            <person name="Krause L."/>
            <person name="Krug D."/>
            <person name="Linke B."/>
            <person name="Mahmud T."/>
            <person name="Martinez-Arias R."/>
            <person name="McHardy A.C."/>
            <person name="Merai M."/>
            <person name="Meyer F."/>
            <person name="Mormann S."/>
            <person name="Munoz-Dorado J."/>
            <person name="Perez J."/>
            <person name="Pradella S."/>
            <person name="Rachid S."/>
            <person name="Raddatz G."/>
            <person name="Rosenau F."/>
            <person name="Rueckert C."/>
            <person name="Sasse F."/>
            <person name="Scharfe M."/>
            <person name="Schuster S.C."/>
            <person name="Suen G."/>
            <person name="Treuner-Lange A."/>
            <person name="Velicer G.J."/>
            <person name="Vorholter F.-J."/>
            <person name="Weissman K.J."/>
            <person name="Welch R.D."/>
            <person name="Wenzel S.C."/>
            <person name="Whitworth D.E."/>
            <person name="Wilhelm S."/>
            <person name="Wittmann C."/>
            <person name="Bloecker H."/>
            <person name="Puehler A."/>
            <person name="Mueller R."/>
        </authorList>
    </citation>
    <scope>NUCLEOTIDE SEQUENCE [LARGE SCALE GENOMIC DNA]</scope>
    <source>
        <strain evidence="3">So ce56</strain>
    </source>
</reference>
<organism evidence="2 3">
    <name type="scientific">Sorangium cellulosum (strain So ce56)</name>
    <name type="common">Polyangium cellulosum (strain So ce56)</name>
    <dbReference type="NCBI Taxonomy" id="448385"/>
    <lineage>
        <taxon>Bacteria</taxon>
        <taxon>Pseudomonadati</taxon>
        <taxon>Myxococcota</taxon>
        <taxon>Polyangia</taxon>
        <taxon>Polyangiales</taxon>
        <taxon>Polyangiaceae</taxon>
        <taxon>Sorangium</taxon>
    </lineage>
</organism>
<gene>
    <name evidence="2" type="ordered locus">sce3320</name>
</gene>
<keyword evidence="3" id="KW-1185">Reference proteome</keyword>
<protein>
    <recommendedName>
        <fullName evidence="4">ADP-ribosylglycohydrolase family protein</fullName>
    </recommendedName>
</protein>
<evidence type="ECO:0000256" key="1">
    <source>
        <dbReference type="SAM" id="MobiDB-lite"/>
    </source>
</evidence>
<dbReference type="HOGENOM" id="CLU_608202_0_0_7"/>
<evidence type="ECO:0008006" key="4">
    <source>
        <dbReference type="Google" id="ProtNLM"/>
    </source>
</evidence>
<dbReference type="Proteomes" id="UP000002139">
    <property type="component" value="Chromosome"/>
</dbReference>
<proteinExistence type="predicted"/>
<name>A9GMS7_SORC5</name>
<dbReference type="EMBL" id="AM746676">
    <property type="protein sequence ID" value="CAN93479.1"/>
    <property type="molecule type" value="Genomic_DNA"/>
</dbReference>
<dbReference type="STRING" id="448385.sce3320"/>
<feature type="compositionally biased region" description="Low complexity" evidence="1">
    <location>
        <begin position="502"/>
        <end position="513"/>
    </location>
</feature>
<dbReference type="eggNOG" id="COG1397">
    <property type="taxonomic scope" value="Bacteria"/>
</dbReference>
<accession>A9GMS7</accession>
<dbReference type="KEGG" id="scl:sce3320"/>
<sequence>MRTRRDRRPVEGSPRIGWWRSYSTLPECWNRQDATRRQDFCVFLGVLWRLGGSKDPAFGQRTPPPRIGPRAWARGLLLALLSLSPLAGAGDAPRRALAAPMEQRGAPGMSPRPRLQLDRAAYAERLRAMWIGACIANWTGLRTEGVRIERPFFTDADWGKPLGRGGAPIDFVLLDPCPADDDTDIEYVYLHLMTEAGTLFLSPERIRDGWRAHINDFIWVSNRRARDLLERGVLPPATSDPALNPDALQIDAQLTTEIFGALAPGMPELALRIADLPIRTTARDHAAHAAQFHVLLFSLAATVDLERPRRQEIVRIVREARSYLPAESKAAEVIDFVLSAYLSTSDRDDWERARDAIADRYQERASAHGFVYRGFTESAINLATATLALLFGEGSFRRTVQIGTLSGWDSDNGTATMGSLVALIGGMEELRRAFPGARLSDRYRIHRTRPTLPDRLPRDREAEDTFTDVATRMAALVDLAVREGGGQVEPTRWVVPPRPRDGAGPSARAAPGSEPRPRAPRSAR</sequence>
<dbReference type="InterPro" id="IPR005502">
    <property type="entry name" value="Ribosyl_crysJ1"/>
</dbReference>
<evidence type="ECO:0000313" key="2">
    <source>
        <dbReference type="EMBL" id="CAN93479.1"/>
    </source>
</evidence>
<evidence type="ECO:0000313" key="3">
    <source>
        <dbReference type="Proteomes" id="UP000002139"/>
    </source>
</evidence>
<dbReference type="Pfam" id="PF03747">
    <property type="entry name" value="ADP_ribosyl_GH"/>
    <property type="match status" value="1"/>
</dbReference>
<dbReference type="BioCyc" id="SCEL448385:SCE_RS17005-MONOMER"/>
<dbReference type="InterPro" id="IPR036705">
    <property type="entry name" value="Ribosyl_crysJ1_sf"/>
</dbReference>
<dbReference type="Gene3D" id="1.10.4080.10">
    <property type="entry name" value="ADP-ribosylation/Crystallin J1"/>
    <property type="match status" value="1"/>
</dbReference>
<feature type="region of interest" description="Disordered" evidence="1">
    <location>
        <begin position="486"/>
        <end position="524"/>
    </location>
</feature>